<feature type="signal peptide" evidence="2">
    <location>
        <begin position="1"/>
        <end position="32"/>
    </location>
</feature>
<comment type="caution">
    <text evidence="3">The sequence shown here is derived from an EMBL/GenBank/DDBJ whole genome shotgun (WGS) entry which is preliminary data.</text>
</comment>
<evidence type="ECO:0000256" key="2">
    <source>
        <dbReference type="SAM" id="SignalP"/>
    </source>
</evidence>
<protein>
    <submittedName>
        <fullName evidence="3">Uncharacterized protein</fullName>
    </submittedName>
</protein>
<organism evidence="3 4">
    <name type="scientific">Malikia spinosa</name>
    <dbReference type="NCBI Taxonomy" id="86180"/>
    <lineage>
        <taxon>Bacteria</taxon>
        <taxon>Pseudomonadati</taxon>
        <taxon>Pseudomonadota</taxon>
        <taxon>Betaproteobacteria</taxon>
        <taxon>Burkholderiales</taxon>
        <taxon>Comamonadaceae</taxon>
        <taxon>Malikia</taxon>
    </lineage>
</organism>
<evidence type="ECO:0000313" key="4">
    <source>
        <dbReference type="Proteomes" id="UP000481947"/>
    </source>
</evidence>
<reference evidence="3 4" key="1">
    <citation type="submission" date="2019-09" db="EMBL/GenBank/DDBJ databases">
        <title>Identification of Malikia spinosa a prominent benzene-, toluene-, and ethylbenzene-degrading bacterium: enrichment, isolation and whole genome sequencing.</title>
        <authorList>
            <person name="Tancsics A."/>
            <person name="Revesz F."/>
            <person name="Kriszt B."/>
        </authorList>
    </citation>
    <scope>NUCLEOTIDE SEQUENCE [LARGE SCALE GENOMIC DNA]</scope>
    <source>
        <strain evidence="3 4">AB6</strain>
    </source>
</reference>
<keyword evidence="2" id="KW-0732">Signal</keyword>
<feature type="chain" id="PRO_5028846015" evidence="2">
    <location>
        <begin position="33"/>
        <end position="142"/>
    </location>
</feature>
<name>A0A7C9NA89_9BURK</name>
<feature type="compositionally biased region" description="Low complexity" evidence="1">
    <location>
        <begin position="54"/>
        <end position="81"/>
    </location>
</feature>
<evidence type="ECO:0000313" key="3">
    <source>
        <dbReference type="EMBL" id="MYZ53542.1"/>
    </source>
</evidence>
<accession>A0A7C9NA89</accession>
<gene>
    <name evidence="3" type="ORF">F5985_15745</name>
</gene>
<proteinExistence type="predicted"/>
<dbReference type="RefSeq" id="WP_161126136.1">
    <property type="nucleotide sequence ID" value="NZ_VYSB01000022.1"/>
</dbReference>
<dbReference type="Proteomes" id="UP000481947">
    <property type="component" value="Unassembled WGS sequence"/>
</dbReference>
<sequence length="142" mass="14812">MKTLPARSASRHWLSPGLALVLAMGLAATCQAGMVLKTDPPDEQARPNSRPTSAPATMVAPAKSAAPAASRPPAHAAPAPATQGSNPARSKNAPPATEQPQARSSNRPDRAGWPACIRQLNAAALSEQWDAERRQALLEQCP</sequence>
<evidence type="ECO:0000256" key="1">
    <source>
        <dbReference type="SAM" id="MobiDB-lite"/>
    </source>
</evidence>
<dbReference type="AlphaFoldDB" id="A0A7C9NA89"/>
<dbReference type="EMBL" id="VYSB01000022">
    <property type="protein sequence ID" value="MYZ53542.1"/>
    <property type="molecule type" value="Genomic_DNA"/>
</dbReference>
<feature type="region of interest" description="Disordered" evidence="1">
    <location>
        <begin position="35"/>
        <end position="114"/>
    </location>
</feature>